<evidence type="ECO:0000313" key="2">
    <source>
        <dbReference type="Proteomes" id="UP001522662"/>
    </source>
</evidence>
<dbReference type="RefSeq" id="WP_229574130.1">
    <property type="nucleotide sequence ID" value="NZ_CP128477.1"/>
</dbReference>
<keyword evidence="2" id="KW-1185">Reference proteome</keyword>
<dbReference type="Proteomes" id="UP001522662">
    <property type="component" value="Unassembled WGS sequence"/>
</dbReference>
<gene>
    <name evidence="1" type="ORF">MKJ03_09480</name>
</gene>
<reference evidence="1 2" key="1">
    <citation type="submission" date="2022-03" db="EMBL/GenBank/DDBJ databases">
        <title>Rhizobium SSM4.3 sp. nov., isolated from Sediment (Gouqi Island).</title>
        <authorList>
            <person name="Chen G."/>
        </authorList>
    </citation>
    <scope>NUCLEOTIDE SEQUENCE [LARGE SCALE GENOMIC DNA]</scope>
    <source>
        <strain evidence="1 2">SSM4.3</strain>
        <plasmid evidence="1">unnamed</plasmid>
    </source>
</reference>
<comment type="caution">
    <text evidence="1">The sequence shown here is derived from an EMBL/GenBank/DDBJ whole genome shotgun (WGS) entry which is preliminary data.</text>
</comment>
<organism evidence="1 2">
    <name type="scientific">Peteryoungia algae</name>
    <dbReference type="NCBI Taxonomy" id="2919917"/>
    <lineage>
        <taxon>Bacteria</taxon>
        <taxon>Pseudomonadati</taxon>
        <taxon>Pseudomonadota</taxon>
        <taxon>Alphaproteobacteria</taxon>
        <taxon>Hyphomicrobiales</taxon>
        <taxon>Rhizobiaceae</taxon>
        <taxon>Peteryoungia</taxon>
    </lineage>
</organism>
<protein>
    <submittedName>
        <fullName evidence="1">DUF1059 domain-containing protein</fullName>
    </submittedName>
</protein>
<sequence>MKRFECGTLVPGCDWHTRADEEAEVVRRAVEHMRTAHGEDIIRPSMVDHIKERIRDEQPNPA</sequence>
<dbReference type="InterPro" id="IPR009409">
    <property type="entry name" value="DUF1059"/>
</dbReference>
<dbReference type="Pfam" id="PF06348">
    <property type="entry name" value="DUF1059"/>
    <property type="match status" value="1"/>
</dbReference>
<proteinExistence type="predicted"/>
<accession>A0ABT0CZX6</accession>
<dbReference type="EMBL" id="JALAYX010000002">
    <property type="protein sequence ID" value="MCJ8238559.1"/>
    <property type="molecule type" value="Genomic_DNA"/>
</dbReference>
<keyword evidence="1" id="KW-0614">Plasmid</keyword>
<name>A0ABT0CZX6_9HYPH</name>
<geneLocation type="plasmid" evidence="1">
    <name>unnamed</name>
</geneLocation>
<evidence type="ECO:0000313" key="1">
    <source>
        <dbReference type="EMBL" id="MCJ8238559.1"/>
    </source>
</evidence>